<dbReference type="AlphaFoldDB" id="A0A6J4NCI3"/>
<dbReference type="InterPro" id="IPR037094">
    <property type="entry name" value="Glyco_hydro_38_cen_sf"/>
</dbReference>
<evidence type="ECO:0000256" key="2">
    <source>
        <dbReference type="ARBA" id="ARBA00022723"/>
    </source>
</evidence>
<dbReference type="SUPFAM" id="SSF74650">
    <property type="entry name" value="Galactose mutarotase-like"/>
    <property type="match status" value="1"/>
</dbReference>
<dbReference type="InterPro" id="IPR011682">
    <property type="entry name" value="Glyco_hydro_38_C"/>
</dbReference>
<dbReference type="GO" id="GO:0009313">
    <property type="term" value="P:oligosaccharide catabolic process"/>
    <property type="evidence" value="ECO:0007669"/>
    <property type="project" value="TreeGrafter"/>
</dbReference>
<gene>
    <name evidence="7" type="ORF">AVDCRST_MAG75-1184</name>
</gene>
<accession>A0A6J4NCI3</accession>
<feature type="compositionally biased region" description="Polar residues" evidence="5">
    <location>
        <begin position="650"/>
        <end position="659"/>
    </location>
</feature>
<dbReference type="Pfam" id="PF22907">
    <property type="entry name" value="Ams1-like_1st"/>
    <property type="match status" value="1"/>
</dbReference>
<evidence type="ECO:0000256" key="5">
    <source>
        <dbReference type="SAM" id="MobiDB-lite"/>
    </source>
</evidence>
<evidence type="ECO:0000256" key="4">
    <source>
        <dbReference type="ARBA" id="ARBA00023295"/>
    </source>
</evidence>
<dbReference type="InterPro" id="IPR054723">
    <property type="entry name" value="Ams1-like_N"/>
</dbReference>
<dbReference type="InterPro" id="IPR011330">
    <property type="entry name" value="Glyco_hydro/deAcase_b/a-brl"/>
</dbReference>
<reference evidence="7" key="1">
    <citation type="submission" date="2020-02" db="EMBL/GenBank/DDBJ databases">
        <authorList>
            <person name="Meier V. D."/>
        </authorList>
    </citation>
    <scope>NUCLEOTIDE SEQUENCE</scope>
    <source>
        <strain evidence="7">AVDCRST_MAG75</strain>
    </source>
</reference>
<dbReference type="InterPro" id="IPR015341">
    <property type="entry name" value="Glyco_hydro_38_cen"/>
</dbReference>
<dbReference type="CDD" id="cd10789">
    <property type="entry name" value="GH38N_AMII_ER_cytosolic"/>
    <property type="match status" value="1"/>
</dbReference>
<dbReference type="GO" id="GO:0046872">
    <property type="term" value="F:metal ion binding"/>
    <property type="evidence" value="ECO:0007669"/>
    <property type="project" value="UniProtKB-KW"/>
</dbReference>
<sequence length="1018" mass="111282">MHDDRLQTERRLARVLPERLMPAIYRAAVPLHIRRWDAPGEPVAVAEAMAADYRPAAVGEVWGPAWGTTWFELSADVPPDWAHSVVEGVVDLGFQRGHPGFAAEGLVYRPDGTAVKGLHPFNRWFPVEAGTSQVRVFVEAAANPEITMRVPSQIGDVETASTEPIYLLGQADLAVVDLEVRALVADLDVLGRLAAVLPSTEPRAAQIWAAVSDALDAIDLHDISGTAAAARAVLAPELAKPANASAHQISAVGHAHIDSAWLWPLRETVRKVARTCSNVTQLMDDHPELVFAMSQAQQLAWIEEARPEVFALVKEKVEAGQFVPVGGMWVESDTNMPGGEAMARQFIHGKRYFAETFGIDTQEVWLPDSFGYSAALPQLIALSGSKYFLTQKISWNKTNLFPHHTFWWEGIDGTRIFTHFPPIDTYNSDLSAGELALASRQFADKARANHSLAPFGWGDGGGGPTREMLERARRSADLEGSPQVTIETPASFFARAEADYPQAPVWWGELYLEIHRGTYTSHALIKQGNRRSEHLLREAELWATTAAVRGGYEYPYQALDRLWKTVLLHQFHDILPGSSIAWVNREARDTYRAVAAELQELIADAVDAAGSDRTRLTNGGAAEDRQWIFNAAPFARAGIPALGSAPSPDPTSANQSGAEQSRAVLEQVGDRYVLDNGRVRAELDADGLIRSVVDAATGRDAIAPGGAGNLLQVHPDLPNDWDAWDVDSFYRNTRTDLVHAETVEIAELSGGVAGVRTVHRHGSSTFTSLITLAPDAAALEIQLDVDWQERETLLKAAFELDVRAEVSSSETQFGHVNRATHDNTSWDAAKFEICAHRFVHLAEPGYGVAVVNDSTYGHDVTRSVRPDGGTTTTLRLSLLRAPRWPDPETDQGQHRLRYAMVPGADIRDAVREGYAINLPLRAVPAGTVVSPLVTVDSADVVVEAVKMAEDRSGDVVVRLYAATGGRARATVRSGFDSSAVDSVDLLERPLDIGQSWDDPSSVAVDFRPFQIVTLRYRR</sequence>
<organism evidence="7">
    <name type="scientific">uncultured Propionibacteriaceae bacterium</name>
    <dbReference type="NCBI Taxonomy" id="257457"/>
    <lineage>
        <taxon>Bacteria</taxon>
        <taxon>Bacillati</taxon>
        <taxon>Actinomycetota</taxon>
        <taxon>Actinomycetes</taxon>
        <taxon>Propionibacteriales</taxon>
        <taxon>Propionibacteriaceae</taxon>
        <taxon>environmental samples</taxon>
    </lineage>
</organism>
<dbReference type="InterPro" id="IPR000602">
    <property type="entry name" value="Glyco_hydro_38_N"/>
</dbReference>
<dbReference type="SUPFAM" id="SSF88688">
    <property type="entry name" value="Families 57/38 glycoside transferase middle domain"/>
    <property type="match status" value="1"/>
</dbReference>
<dbReference type="FunFam" id="1.20.1270.50:FF:000004">
    <property type="entry name" value="alpha-mannosidase 2C1 isoform X1"/>
    <property type="match status" value="1"/>
</dbReference>
<protein>
    <submittedName>
        <fullName evidence="7">GH38</fullName>
        <ecNumber evidence="7">3.2.1.24</ecNumber>
    </submittedName>
</protein>
<dbReference type="Pfam" id="PF01074">
    <property type="entry name" value="Glyco_hydro_38N"/>
    <property type="match status" value="1"/>
</dbReference>
<dbReference type="Pfam" id="PF17677">
    <property type="entry name" value="Glyco_hydro38C2"/>
    <property type="match status" value="1"/>
</dbReference>
<dbReference type="EC" id="3.2.1.24" evidence="7"/>
<keyword evidence="2" id="KW-0479">Metal-binding</keyword>
<dbReference type="InterPro" id="IPR011013">
    <property type="entry name" value="Gal_mutarotase_sf_dom"/>
</dbReference>
<dbReference type="GO" id="GO:0006013">
    <property type="term" value="P:mannose metabolic process"/>
    <property type="evidence" value="ECO:0007669"/>
    <property type="project" value="InterPro"/>
</dbReference>
<dbReference type="InterPro" id="IPR028995">
    <property type="entry name" value="Glyco_hydro_57/38_cen_sf"/>
</dbReference>
<dbReference type="Gene3D" id="1.20.1270.50">
    <property type="entry name" value="Glycoside hydrolase family 38, central domain"/>
    <property type="match status" value="1"/>
</dbReference>
<dbReference type="PANTHER" id="PTHR46017:SF1">
    <property type="entry name" value="ALPHA-MANNOSIDASE 2C1"/>
    <property type="match status" value="1"/>
</dbReference>
<name>A0A6J4NCI3_9ACTN</name>
<dbReference type="Gene3D" id="2.70.98.30">
    <property type="entry name" value="Golgi alpha-mannosidase II, domain 4"/>
    <property type="match status" value="1"/>
</dbReference>
<keyword evidence="4 7" id="KW-0326">Glycosidase</keyword>
<dbReference type="InterPro" id="IPR027291">
    <property type="entry name" value="Glyco_hydro_38_N_sf"/>
</dbReference>
<proteinExistence type="inferred from homology"/>
<dbReference type="EMBL" id="CADCUO010000068">
    <property type="protein sequence ID" value="CAA9384284.1"/>
    <property type="molecule type" value="Genomic_DNA"/>
</dbReference>
<dbReference type="Pfam" id="PF09261">
    <property type="entry name" value="Alpha-mann_mid"/>
    <property type="match status" value="1"/>
</dbReference>
<dbReference type="PANTHER" id="PTHR46017">
    <property type="entry name" value="ALPHA-MANNOSIDASE 2C1"/>
    <property type="match status" value="1"/>
</dbReference>
<dbReference type="SMART" id="SM00872">
    <property type="entry name" value="Alpha-mann_mid"/>
    <property type="match status" value="1"/>
</dbReference>
<dbReference type="GO" id="GO:0030246">
    <property type="term" value="F:carbohydrate binding"/>
    <property type="evidence" value="ECO:0007669"/>
    <property type="project" value="InterPro"/>
</dbReference>
<dbReference type="InterPro" id="IPR041147">
    <property type="entry name" value="GH38_C"/>
</dbReference>
<dbReference type="Pfam" id="PF07748">
    <property type="entry name" value="Glyco_hydro_38C"/>
    <property type="match status" value="1"/>
</dbReference>
<comment type="similarity">
    <text evidence="1">Belongs to the glycosyl hydrolase 38 family.</text>
</comment>
<evidence type="ECO:0000256" key="3">
    <source>
        <dbReference type="ARBA" id="ARBA00022801"/>
    </source>
</evidence>
<evidence type="ECO:0000259" key="6">
    <source>
        <dbReference type="SMART" id="SM00872"/>
    </source>
</evidence>
<feature type="domain" description="Glycoside hydrolase family 38 central" evidence="6">
    <location>
        <begin position="513"/>
        <end position="591"/>
    </location>
</feature>
<dbReference type="FunFam" id="3.20.110.10:FF:000002">
    <property type="entry name" value="alpha-mannosidase 2C1 isoform X1"/>
    <property type="match status" value="1"/>
</dbReference>
<dbReference type="GO" id="GO:0004559">
    <property type="term" value="F:alpha-mannosidase activity"/>
    <property type="evidence" value="ECO:0007669"/>
    <property type="project" value="UniProtKB-EC"/>
</dbReference>
<dbReference type="Gene3D" id="2.60.40.2220">
    <property type="match status" value="1"/>
</dbReference>
<evidence type="ECO:0000256" key="1">
    <source>
        <dbReference type="ARBA" id="ARBA00009792"/>
    </source>
</evidence>
<keyword evidence="3 7" id="KW-0378">Hydrolase</keyword>
<feature type="region of interest" description="Disordered" evidence="5">
    <location>
        <begin position="640"/>
        <end position="661"/>
    </location>
</feature>
<evidence type="ECO:0000313" key="7">
    <source>
        <dbReference type="EMBL" id="CAA9384284.1"/>
    </source>
</evidence>
<dbReference type="Gene3D" id="3.20.110.10">
    <property type="entry name" value="Glycoside hydrolase 38, N terminal domain"/>
    <property type="match status" value="1"/>
</dbReference>
<dbReference type="SUPFAM" id="SSF88713">
    <property type="entry name" value="Glycoside hydrolase/deacetylase"/>
    <property type="match status" value="1"/>
</dbReference>